<dbReference type="GO" id="GO:0003677">
    <property type="term" value="F:DNA binding"/>
    <property type="evidence" value="ECO:0007669"/>
    <property type="project" value="UniProtKB-KW"/>
</dbReference>
<dbReference type="EMBL" id="PZHR01000014">
    <property type="protein sequence ID" value="PTK59820.1"/>
    <property type="molecule type" value="Genomic_DNA"/>
</dbReference>
<evidence type="ECO:0000313" key="6">
    <source>
        <dbReference type="EMBL" id="PTK59820.1"/>
    </source>
</evidence>
<dbReference type="SMART" id="SM00346">
    <property type="entry name" value="HTH_ICLR"/>
    <property type="match status" value="1"/>
</dbReference>
<evidence type="ECO:0000256" key="3">
    <source>
        <dbReference type="ARBA" id="ARBA00023163"/>
    </source>
</evidence>
<dbReference type="Gene3D" id="1.10.10.10">
    <property type="entry name" value="Winged helix-like DNA-binding domain superfamily/Winged helix DNA-binding domain"/>
    <property type="match status" value="1"/>
</dbReference>
<dbReference type="InterPro" id="IPR014757">
    <property type="entry name" value="Tscrpt_reg_IclR_C"/>
</dbReference>
<dbReference type="PROSITE" id="PS51078">
    <property type="entry name" value="ICLR_ED"/>
    <property type="match status" value="1"/>
</dbReference>
<evidence type="ECO:0000259" key="4">
    <source>
        <dbReference type="PROSITE" id="PS51077"/>
    </source>
</evidence>
<sequence length="252" mass="28416">MMSNVQSLDRALNLLELISKYSPVSLNQLVSLSGLSKTTIHRLVQALIENNYVKKDNLTHQYELTFKLFQLGYASIQNIDHLNIAKSLISKLAIDVKETCHLVLEDKNEVLYIEKFIPDGAQQTMSSKIGLRSPMYCTAVGKAILSTYSDEAIHKVWDATQIKAHTENTITNVEDLMSEIKMIRQQGYAEDKEENETGIFCIGTYFVNFRNEVQGAISLSFPTAQIYKKDFLISQLKATAQSISKHLGFIVT</sequence>
<evidence type="ECO:0000259" key="5">
    <source>
        <dbReference type="PROSITE" id="PS51078"/>
    </source>
</evidence>
<dbReference type="GO" id="GO:0045892">
    <property type="term" value="P:negative regulation of DNA-templated transcription"/>
    <property type="evidence" value="ECO:0007669"/>
    <property type="project" value="TreeGrafter"/>
</dbReference>
<proteinExistence type="predicted"/>
<accession>A0A2T4SC63</accession>
<dbReference type="Proteomes" id="UP000240400">
    <property type="component" value="Unassembled WGS sequence"/>
</dbReference>
<feature type="domain" description="IclR-ED" evidence="5">
    <location>
        <begin position="67"/>
        <end position="249"/>
    </location>
</feature>
<dbReference type="AlphaFoldDB" id="A0A2T4SC63"/>
<dbReference type="PANTHER" id="PTHR30136:SF7">
    <property type="entry name" value="HTH-TYPE TRANSCRIPTIONAL REGULATOR KDGR-RELATED"/>
    <property type="match status" value="1"/>
</dbReference>
<dbReference type="InterPro" id="IPR029016">
    <property type="entry name" value="GAF-like_dom_sf"/>
</dbReference>
<dbReference type="InterPro" id="IPR036390">
    <property type="entry name" value="WH_DNA-bd_sf"/>
</dbReference>
<keyword evidence="3" id="KW-0804">Transcription</keyword>
<dbReference type="Pfam" id="PF09339">
    <property type="entry name" value="HTH_IclR"/>
    <property type="match status" value="1"/>
</dbReference>
<dbReference type="InterPro" id="IPR050707">
    <property type="entry name" value="HTH_MetabolicPath_Reg"/>
</dbReference>
<dbReference type="GO" id="GO:0003700">
    <property type="term" value="F:DNA-binding transcription factor activity"/>
    <property type="evidence" value="ECO:0007669"/>
    <property type="project" value="TreeGrafter"/>
</dbReference>
<dbReference type="SUPFAM" id="SSF55781">
    <property type="entry name" value="GAF domain-like"/>
    <property type="match status" value="1"/>
</dbReference>
<dbReference type="Pfam" id="PF01614">
    <property type="entry name" value="IclR_C"/>
    <property type="match status" value="1"/>
</dbReference>
<evidence type="ECO:0000313" key="7">
    <source>
        <dbReference type="Proteomes" id="UP000240400"/>
    </source>
</evidence>
<feature type="domain" description="HTH iclR-type" evidence="4">
    <location>
        <begin position="5"/>
        <end position="66"/>
    </location>
</feature>
<dbReference type="SUPFAM" id="SSF46785">
    <property type="entry name" value="Winged helix' DNA-binding domain"/>
    <property type="match status" value="1"/>
</dbReference>
<gene>
    <name evidence="6" type="ORF">BUZ61_04185</name>
</gene>
<keyword evidence="2" id="KW-0238">DNA-binding</keyword>
<dbReference type="PANTHER" id="PTHR30136">
    <property type="entry name" value="HELIX-TURN-HELIX TRANSCRIPTIONAL REGULATOR, ICLR FAMILY"/>
    <property type="match status" value="1"/>
</dbReference>
<name>A0A2T4SC63_9STAP</name>
<dbReference type="InterPro" id="IPR005471">
    <property type="entry name" value="Tscrpt_reg_IclR_N"/>
</dbReference>
<dbReference type="OrthoDB" id="9778379at2"/>
<comment type="caution">
    <text evidence="6">The sequence shown here is derived from an EMBL/GenBank/DDBJ whole genome shotgun (WGS) entry which is preliminary data.</text>
</comment>
<dbReference type="Gene3D" id="3.30.450.40">
    <property type="match status" value="1"/>
</dbReference>
<protein>
    <submittedName>
        <fullName evidence="6">IclR family transcriptional regulator</fullName>
    </submittedName>
</protein>
<evidence type="ECO:0000256" key="2">
    <source>
        <dbReference type="ARBA" id="ARBA00023125"/>
    </source>
</evidence>
<keyword evidence="1" id="KW-0805">Transcription regulation</keyword>
<dbReference type="InterPro" id="IPR036388">
    <property type="entry name" value="WH-like_DNA-bd_sf"/>
</dbReference>
<dbReference type="PROSITE" id="PS51077">
    <property type="entry name" value="HTH_ICLR"/>
    <property type="match status" value="1"/>
</dbReference>
<organism evidence="6 7">
    <name type="scientific">Staphylococcus nepalensis</name>
    <dbReference type="NCBI Taxonomy" id="214473"/>
    <lineage>
        <taxon>Bacteria</taxon>
        <taxon>Bacillati</taxon>
        <taxon>Bacillota</taxon>
        <taxon>Bacilli</taxon>
        <taxon>Bacillales</taxon>
        <taxon>Staphylococcaceae</taxon>
        <taxon>Staphylococcus</taxon>
    </lineage>
</organism>
<reference evidence="6 7" key="1">
    <citation type="journal article" date="2016" name="Front. Microbiol.">
        <title>Comprehensive Phylogenetic Analysis of Bovine Non-aureus Staphylococci Species Based on Whole-Genome Sequencing.</title>
        <authorList>
            <person name="Naushad S."/>
            <person name="Barkema H.W."/>
            <person name="Luby C."/>
            <person name="Condas L.A."/>
            <person name="Nobrega D.B."/>
            <person name="Carson D.A."/>
            <person name="De Buck J."/>
        </authorList>
    </citation>
    <scope>NUCLEOTIDE SEQUENCE [LARGE SCALE GENOMIC DNA]</scope>
    <source>
        <strain evidence="6 7">SNUC 4337</strain>
    </source>
</reference>
<evidence type="ECO:0000256" key="1">
    <source>
        <dbReference type="ARBA" id="ARBA00023015"/>
    </source>
</evidence>